<name>A0A6P2D688_9BACT</name>
<feature type="chain" id="PRO_5026899525" description="F5/8 type C domain-containing protein" evidence="1">
    <location>
        <begin position="20"/>
        <end position="355"/>
    </location>
</feature>
<dbReference type="EMBL" id="LR593886">
    <property type="protein sequence ID" value="VTR95644.1"/>
    <property type="molecule type" value="Genomic_DNA"/>
</dbReference>
<dbReference type="RefSeq" id="WP_162670037.1">
    <property type="nucleotide sequence ID" value="NZ_LR593886.1"/>
</dbReference>
<keyword evidence="1" id="KW-0732">Signal</keyword>
<dbReference type="AlphaFoldDB" id="A0A6P2D688"/>
<accession>A0A6P2D688</accession>
<feature type="signal peptide" evidence="1">
    <location>
        <begin position="1"/>
        <end position="19"/>
    </location>
</feature>
<gene>
    <name evidence="2" type="ORF">SOIL9_20700</name>
</gene>
<evidence type="ECO:0000256" key="1">
    <source>
        <dbReference type="SAM" id="SignalP"/>
    </source>
</evidence>
<dbReference type="InterPro" id="IPR007541">
    <property type="entry name" value="Uncharacterised_BSP"/>
</dbReference>
<protein>
    <recommendedName>
        <fullName evidence="4">F5/8 type C domain-containing protein</fullName>
    </recommendedName>
</protein>
<evidence type="ECO:0008006" key="4">
    <source>
        <dbReference type="Google" id="ProtNLM"/>
    </source>
</evidence>
<dbReference type="Pfam" id="PF04450">
    <property type="entry name" value="BSP"/>
    <property type="match status" value="1"/>
</dbReference>
<sequence length="355" mass="39078">MRTLLSVSATFLLALPTFAAPTPAPAPRPVVQAAIESSLTTAGGRIRQFAFDADPATYFASDRNPTKTDHLTLTFDRPVTLKSVAVVTGRPNGDDVLTDGVLEVSADGAAFESAATFEKGKVTADVGRSVKAVRVRPTADLKAPLVVREFTINTDPRVVTFRYPVEFTLDVTDAPEMREWAEKVVRVCERQYPMICDLLASEGFRPPAQIRMTFRASYNGVAEAGGGRITGSVKYFKSHPEDVGAMVHETAHCVQNYRARGLPGWLVEGIADYVRFWKFEPGTAGRLNPERAKFDASYRTSAAFLAFVAGKYDSQLVTKLNALMREGKYSVEAWKTLTGKTVEELNQEWRQSLVR</sequence>
<keyword evidence="3" id="KW-1185">Reference proteome</keyword>
<dbReference type="Gene3D" id="2.60.120.260">
    <property type="entry name" value="Galactose-binding domain-like"/>
    <property type="match status" value="1"/>
</dbReference>
<dbReference type="SUPFAM" id="SSF49785">
    <property type="entry name" value="Galactose-binding domain-like"/>
    <property type="match status" value="1"/>
</dbReference>
<dbReference type="Proteomes" id="UP000464178">
    <property type="component" value="Chromosome"/>
</dbReference>
<dbReference type="PANTHER" id="PTHR33321">
    <property type="match status" value="1"/>
</dbReference>
<dbReference type="InterPro" id="IPR008979">
    <property type="entry name" value="Galactose-bd-like_sf"/>
</dbReference>
<evidence type="ECO:0000313" key="2">
    <source>
        <dbReference type="EMBL" id="VTR95644.1"/>
    </source>
</evidence>
<reference evidence="2 3" key="1">
    <citation type="submission" date="2019-05" db="EMBL/GenBank/DDBJ databases">
        <authorList>
            <consortium name="Science for Life Laboratories"/>
        </authorList>
    </citation>
    <scope>NUCLEOTIDE SEQUENCE [LARGE SCALE GENOMIC DNA]</scope>
    <source>
        <strain evidence="2">Soil9</strain>
    </source>
</reference>
<evidence type="ECO:0000313" key="3">
    <source>
        <dbReference type="Proteomes" id="UP000464178"/>
    </source>
</evidence>
<proteinExistence type="predicted"/>
<dbReference type="KEGG" id="gms:SOIL9_20700"/>
<organism evidence="2 3">
    <name type="scientific">Gemmata massiliana</name>
    <dbReference type="NCBI Taxonomy" id="1210884"/>
    <lineage>
        <taxon>Bacteria</taxon>
        <taxon>Pseudomonadati</taxon>
        <taxon>Planctomycetota</taxon>
        <taxon>Planctomycetia</taxon>
        <taxon>Gemmatales</taxon>
        <taxon>Gemmataceae</taxon>
        <taxon>Gemmata</taxon>
    </lineage>
</organism>
<dbReference type="PANTHER" id="PTHR33321:SF12">
    <property type="entry name" value="PLANT BASIC SECRETORY PROTEIN (BSP) FAMILY PROTEIN"/>
    <property type="match status" value="1"/>
</dbReference>